<feature type="compositionally biased region" description="Low complexity" evidence="1">
    <location>
        <begin position="1"/>
        <end position="10"/>
    </location>
</feature>
<dbReference type="AlphaFoldDB" id="A0AAD7VWQ2"/>
<evidence type="ECO:0000313" key="3">
    <source>
        <dbReference type="Proteomes" id="UP001221898"/>
    </source>
</evidence>
<accession>A0AAD7VWQ2</accession>
<dbReference type="EMBL" id="JAINUG010003259">
    <property type="protein sequence ID" value="KAJ8343152.1"/>
    <property type="molecule type" value="Genomic_DNA"/>
</dbReference>
<gene>
    <name evidence="2" type="ORF">AAFF_G00244790</name>
</gene>
<feature type="non-terminal residue" evidence="2">
    <location>
        <position position="1"/>
    </location>
</feature>
<proteinExistence type="predicted"/>
<feature type="region of interest" description="Disordered" evidence="1">
    <location>
        <begin position="72"/>
        <end position="91"/>
    </location>
</feature>
<evidence type="ECO:0000313" key="2">
    <source>
        <dbReference type="EMBL" id="KAJ8343152.1"/>
    </source>
</evidence>
<comment type="caution">
    <text evidence="2">The sequence shown here is derived from an EMBL/GenBank/DDBJ whole genome shotgun (WGS) entry which is preliminary data.</text>
</comment>
<name>A0AAD7VWQ2_9TELE</name>
<reference evidence="2" key="1">
    <citation type="journal article" date="2023" name="Science">
        <title>Genome structures resolve the early diversification of teleost fishes.</title>
        <authorList>
            <person name="Parey E."/>
            <person name="Louis A."/>
            <person name="Montfort J."/>
            <person name="Bouchez O."/>
            <person name="Roques C."/>
            <person name="Iampietro C."/>
            <person name="Lluch J."/>
            <person name="Castinel A."/>
            <person name="Donnadieu C."/>
            <person name="Desvignes T."/>
            <person name="Floi Bucao C."/>
            <person name="Jouanno E."/>
            <person name="Wen M."/>
            <person name="Mejri S."/>
            <person name="Dirks R."/>
            <person name="Jansen H."/>
            <person name="Henkel C."/>
            <person name="Chen W.J."/>
            <person name="Zahm M."/>
            <person name="Cabau C."/>
            <person name="Klopp C."/>
            <person name="Thompson A.W."/>
            <person name="Robinson-Rechavi M."/>
            <person name="Braasch I."/>
            <person name="Lecointre G."/>
            <person name="Bobe J."/>
            <person name="Postlethwait J.H."/>
            <person name="Berthelot C."/>
            <person name="Roest Crollius H."/>
            <person name="Guiguen Y."/>
        </authorList>
    </citation>
    <scope>NUCLEOTIDE SEQUENCE</scope>
    <source>
        <strain evidence="2">NC1722</strain>
    </source>
</reference>
<protein>
    <submittedName>
        <fullName evidence="2">Uncharacterized protein</fullName>
    </submittedName>
</protein>
<organism evidence="2 3">
    <name type="scientific">Aldrovandia affinis</name>
    <dbReference type="NCBI Taxonomy" id="143900"/>
    <lineage>
        <taxon>Eukaryota</taxon>
        <taxon>Metazoa</taxon>
        <taxon>Chordata</taxon>
        <taxon>Craniata</taxon>
        <taxon>Vertebrata</taxon>
        <taxon>Euteleostomi</taxon>
        <taxon>Actinopterygii</taxon>
        <taxon>Neopterygii</taxon>
        <taxon>Teleostei</taxon>
        <taxon>Notacanthiformes</taxon>
        <taxon>Halosauridae</taxon>
        <taxon>Aldrovandia</taxon>
    </lineage>
</organism>
<feature type="region of interest" description="Disordered" evidence="1">
    <location>
        <begin position="1"/>
        <end position="34"/>
    </location>
</feature>
<keyword evidence="3" id="KW-1185">Reference proteome</keyword>
<evidence type="ECO:0000256" key="1">
    <source>
        <dbReference type="SAM" id="MobiDB-lite"/>
    </source>
</evidence>
<feature type="compositionally biased region" description="Polar residues" evidence="1">
    <location>
        <begin position="76"/>
        <end position="91"/>
    </location>
</feature>
<sequence>GSRGSSRSSSQAPGWSQPNKPGRAYSFSPDDHRAEYNLKHGGQLIQHADRPAISSLQATQFGSEVWSRTTHARSRSALTLPSQGAQAQRSA</sequence>
<dbReference type="Proteomes" id="UP001221898">
    <property type="component" value="Unassembled WGS sequence"/>
</dbReference>